<keyword evidence="4" id="KW-1185">Reference proteome</keyword>
<proteinExistence type="predicted"/>
<sequence length="297" mass="30492">MGSRSDRVDPSQSSAVLFGVETYPNTSLEPVPAAPRNTGALRCSFADPELWGLRGNHRLVVEADPSKADMLDAVANAARIPDDDGILLIYFVGHALYGGGTLYLAGSDANLSQTSTLLTIPELTEAAASSAAARKLLILDCCYSGAAAGSLKAETQAANEAAGWLLIAATDVVPAQNARLDEEFTPFTAALLASFEGSPGVGRSLSPRTVLAHAATLLEGSREPTTRPGRTTRGCGTAGTDHRPSPETSWPTGHPPVRSADTEGCPGCWPGRSGMPGSSGGSANSNSGPSESSRVAC</sequence>
<dbReference type="InterPro" id="IPR011600">
    <property type="entry name" value="Pept_C14_caspase"/>
</dbReference>
<reference evidence="3 4" key="1">
    <citation type="submission" date="2018-08" db="EMBL/GenBank/DDBJ databases">
        <title>Verrucosispora craniellae sp. nov., isolated from a marine sponge in the South China Sea.</title>
        <authorList>
            <person name="Li L."/>
            <person name="Lin H.W."/>
        </authorList>
    </citation>
    <scope>NUCLEOTIDE SEQUENCE [LARGE SCALE GENOMIC DNA]</scope>
    <source>
        <strain evidence="3 4">LHW63014</strain>
    </source>
</reference>
<feature type="compositionally biased region" description="Low complexity" evidence="1">
    <location>
        <begin position="270"/>
        <end position="297"/>
    </location>
</feature>
<organism evidence="3 4">
    <name type="scientific">Micromonospora craniellae</name>
    <dbReference type="NCBI Taxonomy" id="2294034"/>
    <lineage>
        <taxon>Bacteria</taxon>
        <taxon>Bacillati</taxon>
        <taxon>Actinomycetota</taxon>
        <taxon>Actinomycetes</taxon>
        <taxon>Micromonosporales</taxon>
        <taxon>Micromonosporaceae</taxon>
        <taxon>Micromonospora</taxon>
    </lineage>
</organism>
<dbReference type="EMBL" id="QVFU01000043">
    <property type="protein sequence ID" value="RFS43835.1"/>
    <property type="molecule type" value="Genomic_DNA"/>
</dbReference>
<accession>A0A372FSW3</accession>
<name>A0A372FSW3_9ACTN</name>
<feature type="compositionally biased region" description="Low complexity" evidence="1">
    <location>
        <begin position="226"/>
        <end position="239"/>
    </location>
</feature>
<feature type="domain" description="Peptidase C14 caspase" evidence="2">
    <location>
        <begin position="15"/>
        <end position="196"/>
    </location>
</feature>
<dbReference type="GO" id="GO:0006508">
    <property type="term" value="P:proteolysis"/>
    <property type="evidence" value="ECO:0007669"/>
    <property type="project" value="InterPro"/>
</dbReference>
<dbReference type="Pfam" id="PF00656">
    <property type="entry name" value="Peptidase_C14"/>
    <property type="match status" value="1"/>
</dbReference>
<evidence type="ECO:0000313" key="4">
    <source>
        <dbReference type="Proteomes" id="UP000262621"/>
    </source>
</evidence>
<comment type="caution">
    <text evidence="3">The sequence shown here is derived from an EMBL/GenBank/DDBJ whole genome shotgun (WGS) entry which is preliminary data.</text>
</comment>
<evidence type="ECO:0000259" key="2">
    <source>
        <dbReference type="Pfam" id="PF00656"/>
    </source>
</evidence>
<feature type="region of interest" description="Disordered" evidence="1">
    <location>
        <begin position="216"/>
        <end position="297"/>
    </location>
</feature>
<dbReference type="AlphaFoldDB" id="A0A372FSW3"/>
<protein>
    <submittedName>
        <fullName evidence="3">Caspase family protein</fullName>
    </submittedName>
</protein>
<dbReference type="GO" id="GO:0004197">
    <property type="term" value="F:cysteine-type endopeptidase activity"/>
    <property type="evidence" value="ECO:0007669"/>
    <property type="project" value="InterPro"/>
</dbReference>
<dbReference type="RefSeq" id="WP_117230559.1">
    <property type="nucleotide sequence ID" value="NZ_CP061725.1"/>
</dbReference>
<gene>
    <name evidence="3" type="ORF">D0Q02_25575</name>
</gene>
<evidence type="ECO:0000256" key="1">
    <source>
        <dbReference type="SAM" id="MobiDB-lite"/>
    </source>
</evidence>
<dbReference type="Proteomes" id="UP000262621">
    <property type="component" value="Unassembled WGS sequence"/>
</dbReference>
<evidence type="ECO:0000313" key="3">
    <source>
        <dbReference type="EMBL" id="RFS43835.1"/>
    </source>
</evidence>
<dbReference type="Gene3D" id="3.40.50.1460">
    <property type="match status" value="1"/>
</dbReference>